<dbReference type="AlphaFoldDB" id="A0AAC9JW92"/>
<dbReference type="InterPro" id="IPR013525">
    <property type="entry name" value="ABC2_TM"/>
</dbReference>
<dbReference type="GO" id="GO:0015920">
    <property type="term" value="P:lipopolysaccharide transport"/>
    <property type="evidence" value="ECO:0007669"/>
    <property type="project" value="TreeGrafter"/>
</dbReference>
<keyword evidence="6 9" id="KW-0812">Transmembrane</keyword>
<keyword evidence="3 9" id="KW-0813">Transport</keyword>
<evidence type="ECO:0000256" key="5">
    <source>
        <dbReference type="ARBA" id="ARBA00022519"/>
    </source>
</evidence>
<dbReference type="PANTHER" id="PTHR30413:SF8">
    <property type="entry name" value="TRANSPORT PERMEASE PROTEIN"/>
    <property type="match status" value="1"/>
</dbReference>
<sequence length="288" mass="31894">MSIAAVNPPRPPVHEPAEVVIRARADHTFLHDIADLWANRDIAWTLALREIQVRYKQSFIGIAWALLQPVLTTAIFTFVFSYLARIPTDSIPYPVFVFSGLLMWQYFSRVVADAAGSLVKNEAIITKVFFPRLILPLVPTIAAAVEFFIALVVLVAVMLFYGMVPSPLIVLVPLVVVAAGLLGYGIGLVLSPLNAIYRDIGIALPFFIQIAMYLTPVIYPVTFVPAQYQWLYALNPAATLIDTMRAIVVSAAWPGLLNYAVLVLWTVGFMALGLRVFRKLEPAIVDRI</sequence>
<dbReference type="EMBL" id="CP018096">
    <property type="protein sequence ID" value="APF39525.1"/>
    <property type="molecule type" value="Genomic_DNA"/>
</dbReference>
<dbReference type="PROSITE" id="PS51012">
    <property type="entry name" value="ABC_TM2"/>
    <property type="match status" value="1"/>
</dbReference>
<evidence type="ECO:0000256" key="1">
    <source>
        <dbReference type="ARBA" id="ARBA00004429"/>
    </source>
</evidence>
<evidence type="ECO:0000259" key="10">
    <source>
        <dbReference type="PROSITE" id="PS51012"/>
    </source>
</evidence>
<dbReference type="InterPro" id="IPR000412">
    <property type="entry name" value="ABC_2_transport"/>
</dbReference>
<evidence type="ECO:0000313" key="12">
    <source>
        <dbReference type="Proteomes" id="UP000182703"/>
    </source>
</evidence>
<evidence type="ECO:0000256" key="2">
    <source>
        <dbReference type="ARBA" id="ARBA00007783"/>
    </source>
</evidence>
<comment type="subcellular location">
    <subcellularLocation>
        <location evidence="1 9">Cell inner membrane</location>
        <topology evidence="1 9">Multi-pass membrane protein</topology>
    </subcellularLocation>
</comment>
<dbReference type="Pfam" id="PF01061">
    <property type="entry name" value="ABC2_membrane"/>
    <property type="match status" value="1"/>
</dbReference>
<dbReference type="RefSeq" id="WP_071924728.1">
    <property type="nucleotide sequence ID" value="NZ_CP018096.1"/>
</dbReference>
<geneLocation type="plasmid" evidence="12">
    <name>ptad1</name>
</geneLocation>
<evidence type="ECO:0000256" key="6">
    <source>
        <dbReference type="ARBA" id="ARBA00022692"/>
    </source>
</evidence>
<evidence type="ECO:0000256" key="4">
    <source>
        <dbReference type="ARBA" id="ARBA00022475"/>
    </source>
</evidence>
<dbReference type="KEGG" id="cdq:BOQ54_18760"/>
<evidence type="ECO:0000256" key="9">
    <source>
        <dbReference type="RuleBase" id="RU361157"/>
    </source>
</evidence>
<gene>
    <name evidence="11" type="ORF">BOQ54_18760</name>
</gene>
<keyword evidence="4 9" id="KW-1003">Cell membrane</keyword>
<dbReference type="PRINTS" id="PR00164">
    <property type="entry name" value="ABC2TRNSPORT"/>
</dbReference>
<feature type="transmembrane region" description="Helical" evidence="9">
    <location>
        <begin position="256"/>
        <end position="277"/>
    </location>
</feature>
<keyword evidence="8 9" id="KW-0472">Membrane</keyword>
<comment type="similarity">
    <text evidence="2 9">Belongs to the ABC-2 integral membrane protein family.</text>
</comment>
<evidence type="ECO:0000313" key="11">
    <source>
        <dbReference type="EMBL" id="APF39525.1"/>
    </source>
</evidence>
<feature type="transmembrane region" description="Helical" evidence="9">
    <location>
        <begin position="133"/>
        <end position="162"/>
    </location>
</feature>
<evidence type="ECO:0000256" key="7">
    <source>
        <dbReference type="ARBA" id="ARBA00022989"/>
    </source>
</evidence>
<dbReference type="GO" id="GO:0043190">
    <property type="term" value="C:ATP-binding cassette (ABC) transporter complex"/>
    <property type="evidence" value="ECO:0007669"/>
    <property type="project" value="InterPro"/>
</dbReference>
<feature type="transmembrane region" description="Helical" evidence="9">
    <location>
        <begin position="202"/>
        <end position="222"/>
    </location>
</feature>
<keyword evidence="7 9" id="KW-1133">Transmembrane helix</keyword>
<feature type="domain" description="ABC transmembrane type-2" evidence="10">
    <location>
        <begin position="60"/>
        <end position="280"/>
    </location>
</feature>
<keyword evidence="11" id="KW-0614">Plasmid</keyword>
<feature type="transmembrane region" description="Helical" evidence="9">
    <location>
        <begin position="90"/>
        <end position="112"/>
    </location>
</feature>
<accession>A0AAC9JW92</accession>
<keyword evidence="5" id="KW-0997">Cell inner membrane</keyword>
<dbReference type="PANTHER" id="PTHR30413">
    <property type="entry name" value="INNER MEMBRANE TRANSPORT PERMEASE"/>
    <property type="match status" value="1"/>
</dbReference>
<protein>
    <recommendedName>
        <fullName evidence="9">Transport permease protein</fullName>
    </recommendedName>
</protein>
<evidence type="ECO:0000256" key="3">
    <source>
        <dbReference type="ARBA" id="ARBA00022448"/>
    </source>
</evidence>
<reference evidence="11 12" key="1">
    <citation type="submission" date="2016-11" db="EMBL/GenBank/DDBJ databases">
        <title>Complete genome sequence of the aerobically denitrifying bacterium Chelatococcus daeguensis TAD1.</title>
        <authorList>
            <person name="Yang Y."/>
            <person name="Huang S."/>
            <person name="Lin E."/>
        </authorList>
    </citation>
    <scope>NUCLEOTIDE SEQUENCE [LARGE SCALE GENOMIC DNA]</scope>
    <source>
        <strain evidence="11 12">TAD1</strain>
        <plasmid evidence="12">ptad1</plasmid>
    </source>
</reference>
<feature type="transmembrane region" description="Helical" evidence="9">
    <location>
        <begin position="168"/>
        <end position="190"/>
    </location>
</feature>
<dbReference type="GO" id="GO:0140359">
    <property type="term" value="F:ABC-type transporter activity"/>
    <property type="evidence" value="ECO:0007669"/>
    <property type="project" value="InterPro"/>
</dbReference>
<name>A0AAC9JW92_9HYPH</name>
<feature type="transmembrane region" description="Helical" evidence="9">
    <location>
        <begin position="59"/>
        <end position="84"/>
    </location>
</feature>
<dbReference type="InterPro" id="IPR047817">
    <property type="entry name" value="ABC2_TM_bact-type"/>
</dbReference>
<evidence type="ECO:0000256" key="8">
    <source>
        <dbReference type="ARBA" id="ARBA00023136"/>
    </source>
</evidence>
<dbReference type="Proteomes" id="UP000182703">
    <property type="component" value="Plasmid pTAD1"/>
</dbReference>
<organism evidence="11 12">
    <name type="scientific">Chelatococcus daeguensis</name>
    <dbReference type="NCBI Taxonomy" id="444444"/>
    <lineage>
        <taxon>Bacteria</taxon>
        <taxon>Pseudomonadati</taxon>
        <taxon>Pseudomonadota</taxon>
        <taxon>Alphaproteobacteria</taxon>
        <taxon>Hyphomicrobiales</taxon>
        <taxon>Chelatococcaceae</taxon>
        <taxon>Chelatococcus</taxon>
    </lineage>
</organism>
<keyword evidence="12" id="KW-1185">Reference proteome</keyword>
<proteinExistence type="inferred from homology"/>